<keyword evidence="3" id="KW-1185">Reference proteome</keyword>
<gene>
    <name evidence="2" type="ORF">OIK42_19160</name>
</gene>
<feature type="transmembrane region" description="Helical" evidence="1">
    <location>
        <begin position="311"/>
        <end position="336"/>
    </location>
</feature>
<sequence>MSALLEWIFRNILKKALQKYHLNNIYSQMGKSRLVTLHLAMGGVIFYGATFGDGDAIFFSADFGRGYVSFRDATFGDGNVSFSHANFGDGTVSFIHTNFGNGDVWFNDVTFGDVAVSFSHANFGDGNVTFSHATFGEGDVSFNDATFGDGRLFFNVKAYGVGALSFEHITCTSISFESTEEASSVRNLTDFSLRGATIDGPLILNNLKFNCIPDLRSTKLSHHVDMDGLDVNLVRERGNWRTCWHRHATDKTAQSKLGRLKEIAEQFKHHHEALKFNAMENQAKRWVNEPSFIKNVMDMLYFRLSDYGRSYVWPMVGLAFSWLYFAISYTLIAFIASGKLPNLLHMLGFTVVNSLPFIPIGRSIRTKAEALYFSGSVDWVYGVITVQSVVSLILIFLIGLGLRNQFRL</sequence>
<protein>
    <submittedName>
        <fullName evidence="2">Pentapeptide repeat-containing protein</fullName>
    </submittedName>
</protein>
<dbReference type="RefSeq" id="WP_273642774.1">
    <property type="nucleotide sequence ID" value="NZ_JAQQXP010000004.1"/>
</dbReference>
<dbReference type="Proteomes" id="UP001218788">
    <property type="component" value="Unassembled WGS sequence"/>
</dbReference>
<comment type="caution">
    <text evidence="2">The sequence shown here is derived from an EMBL/GenBank/DDBJ whole genome shotgun (WGS) entry which is preliminary data.</text>
</comment>
<accession>A0ABT5L731</accession>
<reference evidence="2 3" key="1">
    <citation type="submission" date="2022-10" db="EMBL/GenBank/DDBJ databases">
        <title>Alteromonas sp. chi3 Genome sequencing.</title>
        <authorList>
            <person name="Park S."/>
        </authorList>
    </citation>
    <scope>NUCLEOTIDE SEQUENCE [LARGE SCALE GENOMIC DNA]</scope>
    <source>
        <strain evidence="3">chi3</strain>
    </source>
</reference>
<keyword evidence="1" id="KW-0472">Membrane</keyword>
<feature type="transmembrane region" description="Helical" evidence="1">
    <location>
        <begin position="343"/>
        <end position="360"/>
    </location>
</feature>
<feature type="transmembrane region" description="Helical" evidence="1">
    <location>
        <begin position="380"/>
        <end position="402"/>
    </location>
</feature>
<evidence type="ECO:0000256" key="1">
    <source>
        <dbReference type="SAM" id="Phobius"/>
    </source>
</evidence>
<evidence type="ECO:0000313" key="3">
    <source>
        <dbReference type="Proteomes" id="UP001218788"/>
    </source>
</evidence>
<evidence type="ECO:0000313" key="2">
    <source>
        <dbReference type="EMBL" id="MDC8832878.1"/>
    </source>
</evidence>
<proteinExistence type="predicted"/>
<keyword evidence="1" id="KW-1133">Transmembrane helix</keyword>
<keyword evidence="1" id="KW-0812">Transmembrane</keyword>
<dbReference type="EMBL" id="JAQQXP010000004">
    <property type="protein sequence ID" value="MDC8832878.1"/>
    <property type="molecule type" value="Genomic_DNA"/>
</dbReference>
<name>A0ABT5L731_9ALTE</name>
<organism evidence="2 3">
    <name type="scientific">Alteromonas gilva</name>
    <dbReference type="NCBI Taxonomy" id="2987522"/>
    <lineage>
        <taxon>Bacteria</taxon>
        <taxon>Pseudomonadati</taxon>
        <taxon>Pseudomonadota</taxon>
        <taxon>Gammaproteobacteria</taxon>
        <taxon>Alteromonadales</taxon>
        <taxon>Alteromonadaceae</taxon>
        <taxon>Alteromonas/Salinimonas group</taxon>
        <taxon>Alteromonas</taxon>
    </lineage>
</organism>